<dbReference type="EMBL" id="SMBT01000007">
    <property type="protein sequence ID" value="TCU85616.1"/>
    <property type="molecule type" value="Genomic_DNA"/>
</dbReference>
<proteinExistence type="predicted"/>
<gene>
    <name evidence="2" type="ORF">EV682_107126</name>
    <name evidence="1" type="ORF">NCTC11159_03482</name>
</gene>
<accession>A0A377SX92</accession>
<evidence type="ECO:0000313" key="2">
    <source>
        <dbReference type="EMBL" id="TCU85616.1"/>
    </source>
</evidence>
<evidence type="ECO:0000313" key="3">
    <source>
        <dbReference type="Proteomes" id="UP000255108"/>
    </source>
</evidence>
<dbReference type="Proteomes" id="UP000255108">
    <property type="component" value="Unassembled WGS sequence"/>
</dbReference>
<sequence length="38" mass="4172">MPDEPILPAELLFSYSAGQLNLFLLFQRPASAKGDCFA</sequence>
<organism evidence="1 3">
    <name type="scientific">Iodobacter fluviatilis</name>
    <dbReference type="NCBI Taxonomy" id="537"/>
    <lineage>
        <taxon>Bacteria</taxon>
        <taxon>Pseudomonadati</taxon>
        <taxon>Pseudomonadota</taxon>
        <taxon>Betaproteobacteria</taxon>
        <taxon>Neisseriales</taxon>
        <taxon>Chitinibacteraceae</taxon>
        <taxon>Iodobacter</taxon>
    </lineage>
</organism>
<name>A0A377SX92_9NEIS</name>
<reference evidence="1 3" key="1">
    <citation type="submission" date="2018-06" db="EMBL/GenBank/DDBJ databases">
        <authorList>
            <consortium name="Pathogen Informatics"/>
            <person name="Doyle S."/>
        </authorList>
    </citation>
    <scope>NUCLEOTIDE SEQUENCE [LARGE SCALE GENOMIC DNA]</scope>
    <source>
        <strain evidence="1 3">NCTC11159</strain>
    </source>
</reference>
<evidence type="ECO:0000313" key="4">
    <source>
        <dbReference type="Proteomes" id="UP000295794"/>
    </source>
</evidence>
<dbReference type="EMBL" id="UGHR01000003">
    <property type="protein sequence ID" value="STR44936.1"/>
    <property type="molecule type" value="Genomic_DNA"/>
</dbReference>
<reference evidence="2 4" key="2">
    <citation type="submission" date="2019-03" db="EMBL/GenBank/DDBJ databases">
        <title>Genomic Encyclopedia of Type Strains, Phase IV (KMG-IV): sequencing the most valuable type-strain genomes for metagenomic binning, comparative biology and taxonomic classification.</title>
        <authorList>
            <person name="Goeker M."/>
        </authorList>
    </citation>
    <scope>NUCLEOTIDE SEQUENCE [LARGE SCALE GENOMIC DNA]</scope>
    <source>
        <strain evidence="2 4">DSM 3764</strain>
    </source>
</reference>
<dbReference type="AlphaFoldDB" id="A0A377SX92"/>
<evidence type="ECO:0000313" key="1">
    <source>
        <dbReference type="EMBL" id="STR44936.1"/>
    </source>
</evidence>
<dbReference type="Proteomes" id="UP000295794">
    <property type="component" value="Unassembled WGS sequence"/>
</dbReference>
<keyword evidence="4" id="KW-1185">Reference proteome</keyword>
<protein>
    <submittedName>
        <fullName evidence="1">Uncharacterized protein</fullName>
    </submittedName>
</protein>